<reference evidence="3 4" key="1">
    <citation type="submission" date="2015-10" db="EMBL/GenBank/DDBJ databases">
        <title>Full genome of DAOMC 229536 Phialocephala scopiformis, a fungal endophyte of spruce producing the potent anti-insectan compound rugulosin.</title>
        <authorList>
            <consortium name="DOE Joint Genome Institute"/>
            <person name="Walker A.K."/>
            <person name="Frasz S.L."/>
            <person name="Seifert K.A."/>
            <person name="Miller J.D."/>
            <person name="Mondo S.J."/>
            <person name="Labutti K."/>
            <person name="Lipzen A."/>
            <person name="Dockter R."/>
            <person name="Kennedy M."/>
            <person name="Grigoriev I.V."/>
            <person name="Spatafora J.W."/>
        </authorList>
    </citation>
    <scope>NUCLEOTIDE SEQUENCE [LARGE SCALE GENOMIC DNA]</scope>
    <source>
        <strain evidence="3 4">CBS 120377</strain>
    </source>
</reference>
<comment type="pathway">
    <text evidence="2">Carbohydrate degradation; pentose phosphate pathway; D-glyceraldehyde 3-phosphate and beta-D-fructose 6-phosphate from D-ribose 5-phosphate and D-xylulose 5-phosphate (non-oxidative stage): step 2/3.</text>
</comment>
<protein>
    <recommendedName>
        <fullName evidence="2">Transaldolase</fullName>
        <ecNumber evidence="2">2.2.1.2</ecNumber>
    </recommendedName>
</protein>
<dbReference type="GO" id="GO:0005975">
    <property type="term" value="P:carbohydrate metabolic process"/>
    <property type="evidence" value="ECO:0007669"/>
    <property type="project" value="InterPro"/>
</dbReference>
<comment type="function">
    <text evidence="2">Catalyzes the rate-limiting step of the non-oxidative phase in the pentose phosphate pathway. Catalyzes the reversible conversion of sedheptulose-7-phosphate and D-glyceraldehyde 3-phosphate into erythrose-4-phosphate and beta-D-fructose 6-phosphate.</text>
</comment>
<dbReference type="PROSITE" id="PS00958">
    <property type="entry name" value="TRANSALDOLASE_2"/>
    <property type="match status" value="1"/>
</dbReference>
<dbReference type="InParanoid" id="A0A194XSR5"/>
<dbReference type="RefSeq" id="XP_018077700.1">
    <property type="nucleotide sequence ID" value="XM_018210412.1"/>
</dbReference>
<evidence type="ECO:0000313" key="4">
    <source>
        <dbReference type="Proteomes" id="UP000070700"/>
    </source>
</evidence>
<dbReference type="Gene3D" id="3.20.20.70">
    <property type="entry name" value="Aldolase class I"/>
    <property type="match status" value="1"/>
</dbReference>
<dbReference type="UniPathway" id="UPA00115">
    <property type="reaction ID" value="UER00414"/>
</dbReference>
<keyword evidence="2" id="KW-0808">Transferase</keyword>
<dbReference type="Pfam" id="PF00923">
    <property type="entry name" value="TAL_FSA"/>
    <property type="match status" value="1"/>
</dbReference>
<dbReference type="GO" id="GO:0009052">
    <property type="term" value="P:pentose-phosphate shunt, non-oxidative branch"/>
    <property type="evidence" value="ECO:0007669"/>
    <property type="project" value="TreeGrafter"/>
</dbReference>
<dbReference type="AlphaFoldDB" id="A0A194XSR5"/>
<dbReference type="SUPFAM" id="SSF51569">
    <property type="entry name" value="Aldolase"/>
    <property type="match status" value="1"/>
</dbReference>
<comment type="catalytic activity">
    <reaction evidence="2">
        <text>D-sedoheptulose 7-phosphate + D-glyceraldehyde 3-phosphate = D-erythrose 4-phosphate + beta-D-fructose 6-phosphate</text>
        <dbReference type="Rhea" id="RHEA:17053"/>
        <dbReference type="ChEBI" id="CHEBI:16897"/>
        <dbReference type="ChEBI" id="CHEBI:57483"/>
        <dbReference type="ChEBI" id="CHEBI:57634"/>
        <dbReference type="ChEBI" id="CHEBI:59776"/>
        <dbReference type="EC" id="2.2.1.2"/>
    </reaction>
</comment>
<dbReference type="InterPro" id="IPR018225">
    <property type="entry name" value="Transaldolase_AS"/>
</dbReference>
<evidence type="ECO:0000313" key="3">
    <source>
        <dbReference type="EMBL" id="KUJ23345.1"/>
    </source>
</evidence>
<dbReference type="InterPro" id="IPR001585">
    <property type="entry name" value="TAL/FSA"/>
</dbReference>
<evidence type="ECO:0000256" key="1">
    <source>
        <dbReference type="ARBA" id="ARBA00023270"/>
    </source>
</evidence>
<evidence type="ECO:0000256" key="2">
    <source>
        <dbReference type="RuleBase" id="RU000501"/>
    </source>
</evidence>
<dbReference type="EMBL" id="KQ947405">
    <property type="protein sequence ID" value="KUJ23345.1"/>
    <property type="molecule type" value="Genomic_DNA"/>
</dbReference>
<keyword evidence="4" id="KW-1185">Reference proteome</keyword>
<keyword evidence="1" id="KW-0704">Schiff base</keyword>
<sequence length="326" mass="36200">MAPAQNLLQLLQSRTIVDCDTMDVEVPKTLGRFVDCTSNQAIAYFELQKPIHASTIESSLSMARSLASKFPDISATELAVEIAMVNLQLAISHHVSGLVHVQTNPYYSYDTPKTVENARRIVHIFKFLDSAFDTKRVCIKIPSTWEGMQACRILEETEISTLATTLFNIEQASLAAEVRCRYIAPYVNELKVHFEAGFVDHNKAQRLCLQAQRLYEENGLKTQVLPASLTLTDEIMVLAGVHHITIAPGLLKELAAAPASSLSVTSLFDEATTKALPFVSYKDSEAAYRIAFTRSGNGEGERKLGQAINIFCDMQDKLEVMMKRSH</sequence>
<dbReference type="GeneID" id="28820138"/>
<organism evidence="3 4">
    <name type="scientific">Mollisia scopiformis</name>
    <name type="common">Conifer needle endophyte fungus</name>
    <name type="synonym">Phialocephala scopiformis</name>
    <dbReference type="NCBI Taxonomy" id="149040"/>
    <lineage>
        <taxon>Eukaryota</taxon>
        <taxon>Fungi</taxon>
        <taxon>Dikarya</taxon>
        <taxon>Ascomycota</taxon>
        <taxon>Pezizomycotina</taxon>
        <taxon>Leotiomycetes</taxon>
        <taxon>Helotiales</taxon>
        <taxon>Mollisiaceae</taxon>
        <taxon>Mollisia</taxon>
    </lineage>
</organism>
<name>A0A194XSR5_MOLSC</name>
<accession>A0A194XSR5</accession>
<dbReference type="PANTHER" id="PTHR10683">
    <property type="entry name" value="TRANSALDOLASE"/>
    <property type="match status" value="1"/>
</dbReference>
<dbReference type="STRING" id="149040.A0A194XSR5"/>
<keyword evidence="2" id="KW-0570">Pentose shunt</keyword>
<dbReference type="GO" id="GO:0004801">
    <property type="term" value="F:transaldolase activity"/>
    <property type="evidence" value="ECO:0007669"/>
    <property type="project" value="UniProtKB-EC"/>
</dbReference>
<dbReference type="OrthoDB" id="1711136at2759"/>
<dbReference type="InterPro" id="IPR013785">
    <property type="entry name" value="Aldolase_TIM"/>
</dbReference>
<dbReference type="EC" id="2.2.1.2" evidence="2"/>
<dbReference type="KEGG" id="psco:LY89DRAFT_606158"/>
<gene>
    <name evidence="3" type="ORF">LY89DRAFT_606158</name>
</gene>
<dbReference type="PANTHER" id="PTHR10683:SF34">
    <property type="entry name" value="TRANSALDOLASE"/>
    <property type="match status" value="1"/>
</dbReference>
<dbReference type="Proteomes" id="UP000070700">
    <property type="component" value="Unassembled WGS sequence"/>
</dbReference>
<proteinExistence type="predicted"/>